<evidence type="ECO:0000313" key="1">
    <source>
        <dbReference type="EMBL" id="CAG8700774.1"/>
    </source>
</evidence>
<protein>
    <submittedName>
        <fullName evidence="1">2187_t:CDS:1</fullName>
    </submittedName>
</protein>
<gene>
    <name evidence="1" type="ORF">FCALED_LOCUS13466</name>
</gene>
<dbReference type="Proteomes" id="UP000789570">
    <property type="component" value="Unassembled WGS sequence"/>
</dbReference>
<reference evidence="1" key="1">
    <citation type="submission" date="2021-06" db="EMBL/GenBank/DDBJ databases">
        <authorList>
            <person name="Kallberg Y."/>
            <person name="Tangrot J."/>
            <person name="Rosling A."/>
        </authorList>
    </citation>
    <scope>NUCLEOTIDE SEQUENCE</scope>
    <source>
        <strain evidence="1">UK204</strain>
    </source>
</reference>
<evidence type="ECO:0000313" key="2">
    <source>
        <dbReference type="Proteomes" id="UP000789570"/>
    </source>
</evidence>
<proteinExistence type="predicted"/>
<dbReference type="AlphaFoldDB" id="A0A9N9HQV9"/>
<sequence length="320" mass="37598">MALTQLIKLVAIISIPFAGYVAYQNKLLKDILFSFHNNQQLCNVLATSTYDIQASQLGNMSSLSCFLIKYYFNDIVLNFNKYTELVSEFRKNSKGILNDIIQNGHINLKAIDNATLASLLKIGIFNKDGLYLSFSYPVAEQFYRKEYIKTFVYSNFIPVSSPQIDQQEITQFIHKVLIKIDRSLLRFTYSINVDRTYIERIYQNEFYYSVWPARLSCNIGIYFGMKGAVNFYLNSKFQWAFELLRDGKRLKEHFERFQKYGKIKMRDWAVIDFCVKETNTVQNEFSQDKYHYCLIIGSNSQQATLYHNYTTTIFNLMQSR</sequence>
<dbReference type="EMBL" id="CAJVPQ010007816">
    <property type="protein sequence ID" value="CAG8700774.1"/>
    <property type="molecule type" value="Genomic_DNA"/>
</dbReference>
<organism evidence="1 2">
    <name type="scientific">Funneliformis caledonium</name>
    <dbReference type="NCBI Taxonomy" id="1117310"/>
    <lineage>
        <taxon>Eukaryota</taxon>
        <taxon>Fungi</taxon>
        <taxon>Fungi incertae sedis</taxon>
        <taxon>Mucoromycota</taxon>
        <taxon>Glomeromycotina</taxon>
        <taxon>Glomeromycetes</taxon>
        <taxon>Glomerales</taxon>
        <taxon>Glomeraceae</taxon>
        <taxon>Funneliformis</taxon>
    </lineage>
</organism>
<accession>A0A9N9HQV9</accession>
<comment type="caution">
    <text evidence="1">The sequence shown here is derived from an EMBL/GenBank/DDBJ whole genome shotgun (WGS) entry which is preliminary data.</text>
</comment>
<dbReference type="OrthoDB" id="2417676at2759"/>
<keyword evidence="2" id="KW-1185">Reference proteome</keyword>
<name>A0A9N9HQV9_9GLOM</name>